<dbReference type="Gene3D" id="3.30.160.670">
    <property type="match status" value="1"/>
</dbReference>
<proteinExistence type="predicted"/>
<dbReference type="Pfam" id="PF13590">
    <property type="entry name" value="DUF4136"/>
    <property type="match status" value="1"/>
</dbReference>
<evidence type="ECO:0000259" key="2">
    <source>
        <dbReference type="Pfam" id="PF13590"/>
    </source>
</evidence>
<feature type="domain" description="DUF4136" evidence="2">
    <location>
        <begin position="30"/>
        <end position="185"/>
    </location>
</feature>
<accession>A0ABX0HWH0</accession>
<comment type="caution">
    <text evidence="3">The sequence shown here is derived from an EMBL/GenBank/DDBJ whole genome shotgun (WGS) entry which is preliminary data.</text>
</comment>
<name>A0ABX0HWH0_9BURK</name>
<dbReference type="InterPro" id="IPR025411">
    <property type="entry name" value="DUF4136"/>
</dbReference>
<sequence>MKTWIGAAAVAAAALLAGCAGLNSVTADVSSYGSWPAERAPGTYAFDRLPSQQARAAETERLELAARPALEQAGFTPAAAGQAPDVLVQVGARVTRAEQIIWDDPLWWRGGWGYWRNSPWYGPGPFWGPGYMDRVTRYEGEVAVLLRDRASGQPLFEARASLDSHRGLDDPTLAAMFSAALMDFPKTGVNPRRVVVPLAPDAR</sequence>
<dbReference type="PROSITE" id="PS51257">
    <property type="entry name" value="PROKAR_LIPOPROTEIN"/>
    <property type="match status" value="1"/>
</dbReference>
<dbReference type="Proteomes" id="UP000802098">
    <property type="component" value="Unassembled WGS sequence"/>
</dbReference>
<keyword evidence="4" id="KW-1185">Reference proteome</keyword>
<keyword evidence="1" id="KW-0732">Signal</keyword>
<feature type="chain" id="PRO_5046364029" evidence="1">
    <location>
        <begin position="28"/>
        <end position="203"/>
    </location>
</feature>
<evidence type="ECO:0000256" key="1">
    <source>
        <dbReference type="SAM" id="SignalP"/>
    </source>
</evidence>
<evidence type="ECO:0000313" key="4">
    <source>
        <dbReference type="Proteomes" id="UP000802098"/>
    </source>
</evidence>
<dbReference type="RefSeq" id="WP_009858779.1">
    <property type="nucleotide sequence ID" value="NZ_JAAOCD010000006.1"/>
</dbReference>
<organism evidence="3 4">
    <name type="scientific">Rubrivivax benzoatilyticus</name>
    <dbReference type="NCBI Taxonomy" id="316997"/>
    <lineage>
        <taxon>Bacteria</taxon>
        <taxon>Pseudomonadati</taxon>
        <taxon>Pseudomonadota</taxon>
        <taxon>Betaproteobacteria</taxon>
        <taxon>Burkholderiales</taxon>
        <taxon>Sphaerotilaceae</taxon>
        <taxon>Rubrivivax</taxon>
    </lineage>
</organism>
<dbReference type="EMBL" id="JAAOCD010000006">
    <property type="protein sequence ID" value="NHK99359.1"/>
    <property type="molecule type" value="Genomic_DNA"/>
</dbReference>
<gene>
    <name evidence="3" type="ORF">G7087_13320</name>
</gene>
<protein>
    <submittedName>
        <fullName evidence="3">DUF4136 domain-containing protein</fullName>
    </submittedName>
</protein>
<reference evidence="3 4" key="1">
    <citation type="submission" date="2020-03" db="EMBL/GenBank/DDBJ databases">
        <title>Rubrivivax benzoatilyticus JA2 (sequenced after 10 years sub-culturing).</title>
        <authorList>
            <person name="Gupta D."/>
            <person name="Chintalapati S."/>
            <person name="Chintalapati V.R."/>
        </authorList>
    </citation>
    <scope>NUCLEOTIDE SEQUENCE [LARGE SCALE GENOMIC DNA]</scope>
    <source>
        <strain evidence="3 4">JA2-Mal</strain>
    </source>
</reference>
<feature type="signal peptide" evidence="1">
    <location>
        <begin position="1"/>
        <end position="27"/>
    </location>
</feature>
<evidence type="ECO:0000313" key="3">
    <source>
        <dbReference type="EMBL" id="NHK99359.1"/>
    </source>
</evidence>